<evidence type="ECO:0000313" key="1">
    <source>
        <dbReference type="EMBL" id="SMB88519.1"/>
    </source>
</evidence>
<reference evidence="2" key="1">
    <citation type="submission" date="2017-04" db="EMBL/GenBank/DDBJ databases">
        <authorList>
            <person name="Varghese N."/>
            <person name="Submissions S."/>
        </authorList>
    </citation>
    <scope>NUCLEOTIDE SEQUENCE [LARGE SCALE GENOMIC DNA]</scope>
    <source>
        <strain evidence="2">DSM 23072</strain>
    </source>
</reference>
<protein>
    <recommendedName>
        <fullName evidence="3">Immunity protein 26</fullName>
    </recommendedName>
</protein>
<keyword evidence="2" id="KW-1185">Reference proteome</keyword>
<dbReference type="EMBL" id="FWWV01000048">
    <property type="protein sequence ID" value="SMB88519.1"/>
    <property type="molecule type" value="Genomic_DNA"/>
</dbReference>
<dbReference type="Proteomes" id="UP000192408">
    <property type="component" value="Unassembled WGS sequence"/>
</dbReference>
<accession>A0A1W1V514</accession>
<evidence type="ECO:0008006" key="3">
    <source>
        <dbReference type="Google" id="ProtNLM"/>
    </source>
</evidence>
<organism evidence="1 2">
    <name type="scientific">Pasteurella testudinis DSM 23072</name>
    <dbReference type="NCBI Taxonomy" id="1122938"/>
    <lineage>
        <taxon>Bacteria</taxon>
        <taxon>Pseudomonadati</taxon>
        <taxon>Pseudomonadota</taxon>
        <taxon>Gammaproteobacteria</taxon>
        <taxon>Pasteurellales</taxon>
        <taxon>Pasteurellaceae</taxon>
        <taxon>Pasteurella</taxon>
    </lineage>
</organism>
<dbReference type="AlphaFoldDB" id="A0A1W1V514"/>
<evidence type="ECO:0000313" key="2">
    <source>
        <dbReference type="Proteomes" id="UP000192408"/>
    </source>
</evidence>
<gene>
    <name evidence="1" type="ORF">SAMN05660772_02821</name>
</gene>
<sequence>MLMNKLQFIKKTRPKLKSGDVFYYHIKNRFFLGVVLLTRLDTRISDNISITILLPNYSKEKKELLSIDEMKKKIIDLDLIAPPTNINKKAWTLGYFVNIDNITIDNILEYCRFYSLGDLYNYKYQETSSLPDFRLLGKMGTYAYEGIEYLIQLGLGLDYDEKEKPYKYYEDYLNHLNEQKLPYWYYNSIGKPKS</sequence>
<proteinExistence type="predicted"/>
<name>A0A1W1V514_9PAST</name>